<dbReference type="Pfam" id="PF01497">
    <property type="entry name" value="Peripla_BP_2"/>
    <property type="match status" value="1"/>
</dbReference>
<evidence type="ECO:0000256" key="3">
    <source>
        <dbReference type="ARBA" id="ARBA00022448"/>
    </source>
</evidence>
<dbReference type="InterPro" id="IPR051313">
    <property type="entry name" value="Bact_iron-sidero_bind"/>
</dbReference>
<evidence type="ECO:0000256" key="1">
    <source>
        <dbReference type="ARBA" id="ARBA00004196"/>
    </source>
</evidence>
<evidence type="ECO:0000313" key="8">
    <source>
        <dbReference type="Proteomes" id="UP000567795"/>
    </source>
</evidence>
<dbReference type="EMBL" id="JACBZD010000001">
    <property type="protein sequence ID" value="NYI03178.1"/>
    <property type="molecule type" value="Genomic_DNA"/>
</dbReference>
<evidence type="ECO:0000313" key="7">
    <source>
        <dbReference type="EMBL" id="NYI03178.1"/>
    </source>
</evidence>
<keyword evidence="4" id="KW-0732">Signal</keyword>
<keyword evidence="3" id="KW-0813">Transport</keyword>
<feature type="region of interest" description="Disordered" evidence="5">
    <location>
        <begin position="1"/>
        <end position="26"/>
    </location>
</feature>
<keyword evidence="8" id="KW-1185">Reference proteome</keyword>
<proteinExistence type="inferred from homology"/>
<dbReference type="Gene3D" id="3.40.50.1980">
    <property type="entry name" value="Nitrogenase molybdenum iron protein domain"/>
    <property type="match status" value="2"/>
</dbReference>
<feature type="compositionally biased region" description="Polar residues" evidence="5">
    <location>
        <begin position="54"/>
        <end position="65"/>
    </location>
</feature>
<reference evidence="7 8" key="1">
    <citation type="submission" date="2020-07" db="EMBL/GenBank/DDBJ databases">
        <title>Sequencing the genomes of 1000 actinobacteria strains.</title>
        <authorList>
            <person name="Klenk H.-P."/>
        </authorList>
    </citation>
    <scope>NUCLEOTIDE SEQUENCE [LARGE SCALE GENOMIC DNA]</scope>
    <source>
        <strain evidence="7 8">DSM 42178</strain>
    </source>
</reference>
<comment type="subcellular location">
    <subcellularLocation>
        <location evidence="1">Cell envelope</location>
    </subcellularLocation>
</comment>
<evidence type="ECO:0000256" key="4">
    <source>
        <dbReference type="ARBA" id="ARBA00022729"/>
    </source>
</evidence>
<feature type="compositionally biased region" description="Basic residues" evidence="5">
    <location>
        <begin position="1"/>
        <end position="11"/>
    </location>
</feature>
<feature type="region of interest" description="Disordered" evidence="5">
    <location>
        <begin position="52"/>
        <end position="82"/>
    </location>
</feature>
<feature type="domain" description="Fe/B12 periplasmic-binding" evidence="6">
    <location>
        <begin position="84"/>
        <end position="346"/>
    </location>
</feature>
<dbReference type="PROSITE" id="PS50983">
    <property type="entry name" value="FE_B12_PBP"/>
    <property type="match status" value="1"/>
</dbReference>
<evidence type="ECO:0000256" key="5">
    <source>
        <dbReference type="SAM" id="MobiDB-lite"/>
    </source>
</evidence>
<comment type="caution">
    <text evidence="7">The sequence shown here is derived from an EMBL/GenBank/DDBJ whole genome shotgun (WGS) entry which is preliminary data.</text>
</comment>
<evidence type="ECO:0000259" key="6">
    <source>
        <dbReference type="PROSITE" id="PS50983"/>
    </source>
</evidence>
<dbReference type="GO" id="GO:0030288">
    <property type="term" value="C:outer membrane-bounded periplasmic space"/>
    <property type="evidence" value="ECO:0007669"/>
    <property type="project" value="TreeGrafter"/>
</dbReference>
<dbReference type="Proteomes" id="UP000567795">
    <property type="component" value="Unassembled WGS sequence"/>
</dbReference>
<evidence type="ECO:0000256" key="2">
    <source>
        <dbReference type="ARBA" id="ARBA00008814"/>
    </source>
</evidence>
<dbReference type="RefSeq" id="WP_179812278.1">
    <property type="nucleotide sequence ID" value="NZ_JACBZD010000001.1"/>
</dbReference>
<dbReference type="SUPFAM" id="SSF53807">
    <property type="entry name" value="Helical backbone' metal receptor"/>
    <property type="match status" value="1"/>
</dbReference>
<protein>
    <submittedName>
        <fullName evidence="7">Iron complex transport system substrate-binding protein</fullName>
    </submittedName>
</protein>
<dbReference type="NCBIfam" id="NF008200">
    <property type="entry name" value="PRK10957.1"/>
    <property type="match status" value="1"/>
</dbReference>
<dbReference type="PANTHER" id="PTHR30532">
    <property type="entry name" value="IRON III DICITRATE-BINDING PERIPLASMIC PROTEIN"/>
    <property type="match status" value="1"/>
</dbReference>
<sequence>MRVSVGRRRQRLGVAGERPTGHRPRRSFRRALAVAAVAGSVALTAACGGADATEASSDESPSASGTRVVEHEKGSTEIPADPQRVVSASVTLTGTLLALDVPVVASQGSQGDNAFFPQWADVAAERGVEEIPGVEISVEKIAAAEPDLIVAAGCCGQDDGSELYEELSAIAPTIVVSYAEKSWLDLTEELGADLGREERAGQIADEHAARVAEVKEAITLPEQPTSLYSVAQDGSANVFTKVSPQGELLSALGFEIQEATGGELKADRTVSNVAAETFADQLSGSTALIVNTEEEGLAALRENPALQVTPAFRDGEVYALGREAFRLDYYSVGVVLDKVEAWFGRG</sequence>
<name>A0A852ZYK8_9ACTN</name>
<dbReference type="GO" id="GO:1901678">
    <property type="term" value="P:iron coordination entity transport"/>
    <property type="evidence" value="ECO:0007669"/>
    <property type="project" value="UniProtKB-ARBA"/>
</dbReference>
<gene>
    <name evidence="7" type="ORF">FHU37_000121</name>
</gene>
<organism evidence="7 8">
    <name type="scientific">Allostreptomyces psammosilenae</name>
    <dbReference type="NCBI Taxonomy" id="1892865"/>
    <lineage>
        <taxon>Bacteria</taxon>
        <taxon>Bacillati</taxon>
        <taxon>Actinomycetota</taxon>
        <taxon>Actinomycetes</taxon>
        <taxon>Kitasatosporales</taxon>
        <taxon>Streptomycetaceae</taxon>
        <taxon>Allostreptomyces</taxon>
    </lineage>
</organism>
<accession>A0A852ZYK8</accession>
<dbReference type="AlphaFoldDB" id="A0A852ZYK8"/>
<dbReference type="PANTHER" id="PTHR30532:SF24">
    <property type="entry name" value="FERRIC ENTEROBACTIN-BINDING PERIPLASMIC PROTEIN FEPB"/>
    <property type="match status" value="1"/>
</dbReference>
<comment type="similarity">
    <text evidence="2">Belongs to the bacterial solute-binding protein 8 family.</text>
</comment>
<dbReference type="InterPro" id="IPR002491">
    <property type="entry name" value="ABC_transptr_periplasmic_BD"/>
</dbReference>